<gene>
    <name evidence="1" type="ORF">CTOB1V02_LOCUS11694</name>
</gene>
<sequence>MVQCVALRGTDYQVNRAVTFVLCFMYFLWMIIVGPFYVTLGALFLLYRSPLPASWIVESDDQPYTVPAELTSRAMASIILGVIFSVAGIIHFTFGPVGIVSTLGKMLTVSIILLHTFVLFTVVVSFIVLIYSLVYIAS</sequence>
<accession>A0A7R8ZW33</accession>
<protein>
    <submittedName>
        <fullName evidence="1">Uncharacterized protein</fullName>
    </submittedName>
</protein>
<name>A0A7R8ZW33_9CRUS</name>
<evidence type="ECO:0000313" key="1">
    <source>
        <dbReference type="EMBL" id="CAD7233875.1"/>
    </source>
</evidence>
<organism evidence="1">
    <name type="scientific">Cyprideis torosa</name>
    <dbReference type="NCBI Taxonomy" id="163714"/>
    <lineage>
        <taxon>Eukaryota</taxon>
        <taxon>Metazoa</taxon>
        <taxon>Ecdysozoa</taxon>
        <taxon>Arthropoda</taxon>
        <taxon>Crustacea</taxon>
        <taxon>Oligostraca</taxon>
        <taxon>Ostracoda</taxon>
        <taxon>Podocopa</taxon>
        <taxon>Podocopida</taxon>
        <taxon>Cytherocopina</taxon>
        <taxon>Cytheroidea</taxon>
        <taxon>Cytherideidae</taxon>
        <taxon>Cyprideis</taxon>
    </lineage>
</organism>
<dbReference type="AlphaFoldDB" id="A0A7R8ZW33"/>
<proteinExistence type="predicted"/>
<dbReference type="EMBL" id="OB667163">
    <property type="protein sequence ID" value="CAD7233875.1"/>
    <property type="molecule type" value="Genomic_DNA"/>
</dbReference>
<reference evidence="1" key="1">
    <citation type="submission" date="2020-11" db="EMBL/GenBank/DDBJ databases">
        <authorList>
            <person name="Tran Van P."/>
        </authorList>
    </citation>
    <scope>NUCLEOTIDE SEQUENCE</scope>
</reference>
<feature type="non-terminal residue" evidence="1">
    <location>
        <position position="138"/>
    </location>
</feature>